<gene>
    <name evidence="2" type="ORF">H4R34_002661</name>
</gene>
<organism evidence="2 3">
    <name type="scientific">Dimargaris verticillata</name>
    <dbReference type="NCBI Taxonomy" id="2761393"/>
    <lineage>
        <taxon>Eukaryota</taxon>
        <taxon>Fungi</taxon>
        <taxon>Fungi incertae sedis</taxon>
        <taxon>Zoopagomycota</taxon>
        <taxon>Kickxellomycotina</taxon>
        <taxon>Dimargaritomycetes</taxon>
        <taxon>Dimargaritales</taxon>
        <taxon>Dimargaritaceae</taxon>
        <taxon>Dimargaris</taxon>
    </lineage>
</organism>
<feature type="compositionally biased region" description="Low complexity" evidence="1">
    <location>
        <begin position="657"/>
        <end position="674"/>
    </location>
</feature>
<comment type="caution">
    <text evidence="2">The sequence shown here is derived from an EMBL/GenBank/DDBJ whole genome shotgun (WGS) entry which is preliminary data.</text>
</comment>
<proteinExistence type="predicted"/>
<feature type="compositionally biased region" description="Low complexity" evidence="1">
    <location>
        <begin position="608"/>
        <end position="638"/>
    </location>
</feature>
<feature type="compositionally biased region" description="Low complexity" evidence="1">
    <location>
        <begin position="729"/>
        <end position="751"/>
    </location>
</feature>
<evidence type="ECO:0000256" key="1">
    <source>
        <dbReference type="SAM" id="MobiDB-lite"/>
    </source>
</evidence>
<name>A0A9W8B8E3_9FUNG</name>
<feature type="compositionally biased region" description="Basic residues" evidence="1">
    <location>
        <begin position="557"/>
        <end position="569"/>
    </location>
</feature>
<feature type="compositionally biased region" description="Low complexity" evidence="1">
    <location>
        <begin position="534"/>
        <end position="546"/>
    </location>
</feature>
<feature type="compositionally biased region" description="Polar residues" evidence="1">
    <location>
        <begin position="80"/>
        <end position="120"/>
    </location>
</feature>
<feature type="compositionally biased region" description="Low complexity" evidence="1">
    <location>
        <begin position="302"/>
        <end position="319"/>
    </location>
</feature>
<feature type="compositionally biased region" description="Low complexity" evidence="1">
    <location>
        <begin position="700"/>
        <end position="717"/>
    </location>
</feature>
<feature type="region of interest" description="Disordered" evidence="1">
    <location>
        <begin position="466"/>
        <end position="508"/>
    </location>
</feature>
<feature type="region of interest" description="Disordered" evidence="1">
    <location>
        <begin position="657"/>
        <end position="768"/>
    </location>
</feature>
<feature type="region of interest" description="Disordered" evidence="1">
    <location>
        <begin position="287"/>
        <end position="330"/>
    </location>
</feature>
<sequence length="768" mass="82096">MGPSTNPHVAVVNYYTQVAQTVTDKPQPTPKGNLDSYGYPPLHSSTNTTKLGSAECPAANAKAPGRASHQDSAQDDSSSRLTFESSLVGLQSISEENGPPRTTSLLPASTRRPFQSSQVSRVFARFQDKQSLYPDRPSKQTDPTIRLPSVQSSIVNPFQKVYQNPSFYAYYNSDDGDESYRPSDFFTSDDSESTHRGPRRSRSYHFDESVGPNRRQHAGLHRQRHGSTRSRGHHAHRTRSGYFYPSMLWGVTKSASRLFTQNFSRLSLTSAARTKPMALQPMTHTLRSARHRALRPHDSMSDSDALDSSSDSEATSTISHDGSDTHSDQYVSRPAYITSDGTPFYRLQVADDDAGTVAGRAGARAMATDSDPVCPDPLALDPALRRAKQSMRTSLTLSSWPDRLPDLSKALWPAKVLAFPLYPLYCTVKHFGSGIHHLVASNRSSHLASLPSSVSEPNLPYATVANEQSDSAEEDIDSLPDVDALTSPRPRGNPVSANTLPPLPATKSGLDDAAFLDPAIDASMAQPSMGSTDSASVSAPSLPSSAGTNSPLVAKINPRRKQLLRRFPSRSHLMGGGDGRDAKAACSPLETTMTMASAATPASVYSAASLTTDPPSPTLAASTASLASPSPTAPLASTKPSIPASTAVIYLARSISAHPPSPSSPTSSKFSVASLSPKNFKPRNKPSKLADPNANATAETSSSTKPPSRSSSRPASPGLAWPLSKSATSSPTLKPKQPLSKQLLPKFLSPLTRRKTLVSKQGSSTEPQ</sequence>
<evidence type="ECO:0000313" key="3">
    <source>
        <dbReference type="Proteomes" id="UP001151582"/>
    </source>
</evidence>
<feature type="compositionally biased region" description="Acidic residues" evidence="1">
    <location>
        <begin position="470"/>
        <end position="480"/>
    </location>
</feature>
<evidence type="ECO:0000313" key="2">
    <source>
        <dbReference type="EMBL" id="KAJ1979884.1"/>
    </source>
</evidence>
<protein>
    <submittedName>
        <fullName evidence="2">Uncharacterized protein</fullName>
    </submittedName>
</protein>
<dbReference type="Proteomes" id="UP001151582">
    <property type="component" value="Unassembled WGS sequence"/>
</dbReference>
<reference evidence="2" key="1">
    <citation type="submission" date="2022-07" db="EMBL/GenBank/DDBJ databases">
        <title>Phylogenomic reconstructions and comparative analyses of Kickxellomycotina fungi.</title>
        <authorList>
            <person name="Reynolds N.K."/>
            <person name="Stajich J.E."/>
            <person name="Barry K."/>
            <person name="Grigoriev I.V."/>
            <person name="Crous P."/>
            <person name="Smith M.E."/>
        </authorList>
    </citation>
    <scope>NUCLEOTIDE SEQUENCE</scope>
    <source>
        <strain evidence="2">RSA 567</strain>
    </source>
</reference>
<dbReference type="AlphaFoldDB" id="A0A9W8B8E3"/>
<feature type="region of interest" description="Disordered" evidence="1">
    <location>
        <begin position="180"/>
        <end position="237"/>
    </location>
</feature>
<feature type="compositionally biased region" description="Polar residues" evidence="1">
    <location>
        <begin position="758"/>
        <end position="768"/>
    </location>
</feature>
<accession>A0A9W8B8E3</accession>
<feature type="region of interest" description="Disordered" evidence="1">
    <location>
        <begin position="608"/>
        <end position="639"/>
    </location>
</feature>
<dbReference type="OrthoDB" id="10451154at2759"/>
<dbReference type="EMBL" id="JANBQB010000196">
    <property type="protein sequence ID" value="KAJ1979884.1"/>
    <property type="molecule type" value="Genomic_DNA"/>
</dbReference>
<feature type="region of interest" description="Disordered" evidence="1">
    <location>
        <begin position="524"/>
        <end position="584"/>
    </location>
</feature>
<feature type="compositionally biased region" description="Basic residues" evidence="1">
    <location>
        <begin position="214"/>
        <end position="237"/>
    </location>
</feature>
<keyword evidence="3" id="KW-1185">Reference proteome</keyword>
<feature type="region of interest" description="Disordered" evidence="1">
    <location>
        <begin position="21"/>
        <end position="148"/>
    </location>
</feature>